<reference evidence="1" key="1">
    <citation type="submission" date="2020-11" db="EMBL/GenBank/DDBJ databases">
        <authorList>
            <person name="Tran Van P."/>
        </authorList>
    </citation>
    <scope>NUCLEOTIDE SEQUENCE</scope>
</reference>
<name>A0A7R9CFV6_TIMCR</name>
<proteinExistence type="predicted"/>
<sequence>MYIVAAPWEQNVVPPMRRCDDSDYEVLQFCNDKLFSIPNSCGDTEVSASVRYPKVIIMLTELVIGILRTGRKAVKMFKCHASDPQDDISSRGPRRLFNWGREQYLCVCDILEEDLTKRIPDWDLNLNLPVVSSLLYCESSTLDHVATKISVLKRENKGGYTFRTAPHRTAPQKCGSMLSRQFVPTGVVQTV</sequence>
<gene>
    <name evidence="1" type="ORF">TCEB3V08_LOCUS3050</name>
</gene>
<dbReference type="AlphaFoldDB" id="A0A7R9CFV6"/>
<evidence type="ECO:0000313" key="1">
    <source>
        <dbReference type="EMBL" id="CAD7395265.1"/>
    </source>
</evidence>
<dbReference type="EMBL" id="OC317177">
    <property type="protein sequence ID" value="CAD7395265.1"/>
    <property type="molecule type" value="Genomic_DNA"/>
</dbReference>
<protein>
    <submittedName>
        <fullName evidence="1">Uncharacterized protein</fullName>
    </submittedName>
</protein>
<accession>A0A7R9CFV6</accession>
<organism evidence="1">
    <name type="scientific">Timema cristinae</name>
    <name type="common">Walking stick</name>
    <dbReference type="NCBI Taxonomy" id="61476"/>
    <lineage>
        <taxon>Eukaryota</taxon>
        <taxon>Metazoa</taxon>
        <taxon>Ecdysozoa</taxon>
        <taxon>Arthropoda</taxon>
        <taxon>Hexapoda</taxon>
        <taxon>Insecta</taxon>
        <taxon>Pterygota</taxon>
        <taxon>Neoptera</taxon>
        <taxon>Polyneoptera</taxon>
        <taxon>Phasmatodea</taxon>
        <taxon>Timematodea</taxon>
        <taxon>Timematoidea</taxon>
        <taxon>Timematidae</taxon>
        <taxon>Timema</taxon>
    </lineage>
</organism>